<organism evidence="6 7">
    <name type="scientific">Necator americanus</name>
    <name type="common">Human hookworm</name>
    <dbReference type="NCBI Taxonomy" id="51031"/>
    <lineage>
        <taxon>Eukaryota</taxon>
        <taxon>Metazoa</taxon>
        <taxon>Ecdysozoa</taxon>
        <taxon>Nematoda</taxon>
        <taxon>Chromadorea</taxon>
        <taxon>Rhabditida</taxon>
        <taxon>Rhabditina</taxon>
        <taxon>Rhabditomorpha</taxon>
        <taxon>Strongyloidea</taxon>
        <taxon>Ancylostomatidae</taxon>
        <taxon>Bunostominae</taxon>
        <taxon>Necator</taxon>
    </lineage>
</organism>
<dbReference type="Pfam" id="PF00041">
    <property type="entry name" value="fn3"/>
    <property type="match status" value="1"/>
</dbReference>
<evidence type="ECO:0000313" key="7">
    <source>
        <dbReference type="Proteomes" id="UP001303046"/>
    </source>
</evidence>
<dbReference type="PANTHER" id="PTHR46708">
    <property type="entry name" value="TENASCIN"/>
    <property type="match status" value="1"/>
</dbReference>
<dbReference type="InterPro" id="IPR013783">
    <property type="entry name" value="Ig-like_fold"/>
</dbReference>
<name>A0ABR1CLW4_NECAM</name>
<feature type="domain" description="Fibronectin type-III" evidence="5">
    <location>
        <begin position="449"/>
        <end position="549"/>
    </location>
</feature>
<evidence type="ECO:0000256" key="2">
    <source>
        <dbReference type="ARBA" id="ARBA00022737"/>
    </source>
</evidence>
<dbReference type="SMART" id="SM00060">
    <property type="entry name" value="FN3"/>
    <property type="match status" value="5"/>
</dbReference>
<sequence length="919" mass="103019">MRRDLIIVLAASFQLVYSSSILVDWSTNIVPDSLAYVLDYAPAVGSPPAGSTLGSFATHVQIKDTIPACEYTIYLSAIMPDGTRKAVMERTLYSSPDPPILDSIETKEHEAIISYFPPKEANITFHIEYYPEDQPEYGNIIETKASLVKLRGLDSGTFFRIKIRTIYNGIPSLEMIETSFRTEGTPEYDYSYSGEVFTVRTLPPGFDLATTTVSTDYDYSSEAVDTKNETEPLTTSPTTVTSTVENSTRVQATPTSTVVQMKAMKSTAESIKTTTTIPTTTTTTTTVTTPTATVTTTTTYRFVLATSSTKTPEVENIDENEILSMRTAVKKPKEQVIDTGDNGSEENQPLPVEQMTAEFGDPDSITMSPEENMIRLDWSVPDGSLCDAFLVNYTILSLTRPKSYSVATVDEFTVIKFFANHTLDIRVFCMLGGSLSKTWWAHRTGYMTSPQPVQSVRVLSSETDEFYVSRILVDWFWPVYHNFDLYKVVVEYGIGKAQLKEVDVNEAGPVLLDKLEPAQTYRIAVRNESIELGLKSKPSEIERITPPLISSTLYPGKITSTAININFGESDLEQGRFDHYELIFTGNNKNITKRIDINQEKSLTFTKLIPGKTYEFSLYTVFKGKRSRAVKESITTYPLKVNELFPVVGREYVILYWDVENFADSDCRFRLSYNADHVPTVSVELKDASRHRFVGLEADVYYTFTITVIMGTGKAAAESESEMITVYVPKGHLTPSVTRLGSRELSVTFENDHQVFSPLNGAISNIAVIVSDDTELNDDNYELKSWFEVSDEDTWGSYRASTSDWNPFVKNSRNATFTIGSDDCKRRSLDEPYCNGILRANIDYKVKLRAYMDNKVAMESDWFSIDGSAGGDGSAEDEDKNERRLPCHMYLNGCPRKSSTELDSMAAYFYTTTLFLLLL</sequence>
<dbReference type="InterPro" id="IPR041201">
    <property type="entry name" value="PTPRJ_TM"/>
</dbReference>
<evidence type="ECO:0000256" key="1">
    <source>
        <dbReference type="ARBA" id="ARBA00013064"/>
    </source>
</evidence>
<proteinExistence type="predicted"/>
<dbReference type="EMBL" id="JAVFWL010000002">
    <property type="protein sequence ID" value="KAK6738420.1"/>
    <property type="molecule type" value="Genomic_DNA"/>
</dbReference>
<keyword evidence="4" id="KW-0732">Signal</keyword>
<feature type="compositionally biased region" description="Low complexity" evidence="3">
    <location>
        <begin position="231"/>
        <end position="248"/>
    </location>
</feature>
<evidence type="ECO:0000313" key="6">
    <source>
        <dbReference type="EMBL" id="KAK6738420.1"/>
    </source>
</evidence>
<reference evidence="6 7" key="1">
    <citation type="submission" date="2023-08" db="EMBL/GenBank/DDBJ databases">
        <title>A Necator americanus chromosomal reference genome.</title>
        <authorList>
            <person name="Ilik V."/>
            <person name="Petrzelkova K.J."/>
            <person name="Pardy F."/>
            <person name="Fuh T."/>
            <person name="Niatou-Singa F.S."/>
            <person name="Gouil Q."/>
            <person name="Baker L."/>
            <person name="Ritchie M.E."/>
            <person name="Jex A.R."/>
            <person name="Gazzola D."/>
            <person name="Li H."/>
            <person name="Toshio Fujiwara R."/>
            <person name="Zhan B."/>
            <person name="Aroian R.V."/>
            <person name="Pafco B."/>
            <person name="Schwarz E.M."/>
        </authorList>
    </citation>
    <scope>NUCLEOTIDE SEQUENCE [LARGE SCALE GENOMIC DNA]</scope>
    <source>
        <strain evidence="6 7">Aroian</strain>
        <tissue evidence="6">Whole animal</tissue>
    </source>
</reference>
<evidence type="ECO:0000259" key="5">
    <source>
        <dbReference type="PROSITE" id="PS50853"/>
    </source>
</evidence>
<feature type="chain" id="PRO_5047363564" description="protein-tyrosine-phosphatase" evidence="4">
    <location>
        <begin position="19"/>
        <end position="919"/>
    </location>
</feature>
<evidence type="ECO:0000256" key="3">
    <source>
        <dbReference type="SAM" id="MobiDB-lite"/>
    </source>
</evidence>
<comment type="caution">
    <text evidence="6">The sequence shown here is derived from an EMBL/GenBank/DDBJ whole genome shotgun (WGS) entry which is preliminary data.</text>
</comment>
<keyword evidence="7" id="KW-1185">Reference proteome</keyword>
<dbReference type="Gene3D" id="2.60.40.10">
    <property type="entry name" value="Immunoglobulins"/>
    <property type="match status" value="1"/>
</dbReference>
<dbReference type="SUPFAM" id="SSF49265">
    <property type="entry name" value="Fibronectin type III"/>
    <property type="match status" value="2"/>
</dbReference>
<dbReference type="PROSITE" id="PS50853">
    <property type="entry name" value="FN3"/>
    <property type="match status" value="1"/>
</dbReference>
<dbReference type="PANTHER" id="PTHR46708:SF2">
    <property type="entry name" value="FIBRONECTIN TYPE-III DOMAIN-CONTAINING PROTEIN"/>
    <property type="match status" value="1"/>
</dbReference>
<dbReference type="EC" id="3.1.3.48" evidence="1"/>
<keyword evidence="2" id="KW-0677">Repeat</keyword>
<gene>
    <name evidence="6" type="primary">Necator_chrII.g8291</name>
    <name evidence="6" type="ORF">RB195_020497</name>
</gene>
<dbReference type="Pfam" id="PF18861">
    <property type="entry name" value="PTP_tm"/>
    <property type="match status" value="1"/>
</dbReference>
<dbReference type="InterPro" id="IPR050991">
    <property type="entry name" value="ECM_Regulatory_Proteins"/>
</dbReference>
<protein>
    <recommendedName>
        <fullName evidence="1">protein-tyrosine-phosphatase</fullName>
        <ecNumber evidence="1">3.1.3.48</ecNumber>
    </recommendedName>
</protein>
<dbReference type="InterPro" id="IPR003961">
    <property type="entry name" value="FN3_dom"/>
</dbReference>
<dbReference type="Proteomes" id="UP001303046">
    <property type="component" value="Unassembled WGS sequence"/>
</dbReference>
<dbReference type="CDD" id="cd00063">
    <property type="entry name" value="FN3"/>
    <property type="match status" value="1"/>
</dbReference>
<dbReference type="InterPro" id="IPR036116">
    <property type="entry name" value="FN3_sf"/>
</dbReference>
<accession>A0ABR1CLW4</accession>
<feature type="region of interest" description="Disordered" evidence="3">
    <location>
        <begin position="222"/>
        <end position="250"/>
    </location>
</feature>
<evidence type="ECO:0000256" key="4">
    <source>
        <dbReference type="SAM" id="SignalP"/>
    </source>
</evidence>
<feature type="signal peptide" evidence="4">
    <location>
        <begin position="1"/>
        <end position="18"/>
    </location>
</feature>